<gene>
    <name evidence="4" type="ORF">FQA45_08540</name>
    <name evidence="5" type="ORF">NUH22_14355</name>
</gene>
<dbReference type="RefSeq" id="WP_146276335.1">
    <property type="nucleotide sequence ID" value="NZ_CP042260.1"/>
</dbReference>
<dbReference type="Gene3D" id="3.20.20.150">
    <property type="entry name" value="Divalent-metal-dependent TIM barrel enzymes"/>
    <property type="match status" value="1"/>
</dbReference>
<organism evidence="5 7">
    <name type="scientific">Glutamicibacter halophytocola</name>
    <dbReference type="NCBI Taxonomy" id="1933880"/>
    <lineage>
        <taxon>Bacteria</taxon>
        <taxon>Bacillati</taxon>
        <taxon>Actinomycetota</taxon>
        <taxon>Actinomycetes</taxon>
        <taxon>Micrococcales</taxon>
        <taxon>Micrococcaceae</taxon>
        <taxon>Glutamicibacter</taxon>
    </lineage>
</organism>
<dbReference type="Gene3D" id="3.10.180.10">
    <property type="entry name" value="2,3-Dihydroxybiphenyl 1,2-Dioxygenase, domain 1"/>
    <property type="match status" value="2"/>
</dbReference>
<dbReference type="GO" id="GO:0046872">
    <property type="term" value="F:metal ion binding"/>
    <property type="evidence" value="ECO:0007669"/>
    <property type="project" value="UniProtKB-UniRule"/>
</dbReference>
<evidence type="ECO:0000256" key="1">
    <source>
        <dbReference type="ARBA" id="ARBA00023277"/>
    </source>
</evidence>
<name>A0A5B8IKY6_9MICC</name>
<evidence type="ECO:0000259" key="3">
    <source>
        <dbReference type="PROSITE" id="PS51819"/>
    </source>
</evidence>
<evidence type="ECO:0000313" key="7">
    <source>
        <dbReference type="Proteomes" id="UP001060018"/>
    </source>
</evidence>
<proteinExistence type="inferred from homology"/>
<evidence type="ECO:0000313" key="6">
    <source>
        <dbReference type="Proteomes" id="UP000320717"/>
    </source>
</evidence>
<keyword evidence="6" id="KW-1185">Reference proteome</keyword>
<evidence type="ECO:0000256" key="2">
    <source>
        <dbReference type="HAMAP-Rule" id="MF_02238"/>
    </source>
</evidence>
<dbReference type="Pfam" id="PF00903">
    <property type="entry name" value="Glyoxalase"/>
    <property type="match status" value="1"/>
</dbReference>
<dbReference type="EMBL" id="CP042260">
    <property type="protein sequence ID" value="QDY66364.1"/>
    <property type="molecule type" value="Genomic_DNA"/>
</dbReference>
<comment type="cofactor">
    <cofactor evidence="2">
        <name>a divalent metal cation</name>
        <dbReference type="ChEBI" id="CHEBI:60240"/>
    </cofactor>
</comment>
<reference evidence="5" key="2">
    <citation type="journal article" date="2022" name="Pest Manag. Sci.">
        <title>Glutamicibacter halophytocola-mediated host fitness of potato tuber moth on Solanaceae crops.</title>
        <authorList>
            <person name="Wang W."/>
            <person name="Xiao G."/>
            <person name="Du G."/>
            <person name="Chang L."/>
            <person name="Yang Y."/>
            <person name="Ye J."/>
            <person name="Chen B."/>
        </authorList>
    </citation>
    <scope>NUCLEOTIDE SEQUENCE</scope>
    <source>
        <strain evidence="5">S2</strain>
    </source>
</reference>
<feature type="binding site" evidence="2">
    <location>
        <position position="584"/>
    </location>
    <ligand>
        <name>Mg(2+)</name>
        <dbReference type="ChEBI" id="CHEBI:18420"/>
    </ligand>
</feature>
<dbReference type="SUPFAM" id="SSF51658">
    <property type="entry name" value="Xylose isomerase-like"/>
    <property type="match status" value="1"/>
</dbReference>
<feature type="domain" description="VOC" evidence="3">
    <location>
        <begin position="431"/>
        <end position="576"/>
    </location>
</feature>
<comment type="catalytic activity">
    <reaction evidence="2">
        <text>3-dehydroshikimate = 3,4-dihydroxybenzoate + H2O</text>
        <dbReference type="Rhea" id="RHEA:24848"/>
        <dbReference type="ChEBI" id="CHEBI:15377"/>
        <dbReference type="ChEBI" id="CHEBI:16630"/>
        <dbReference type="ChEBI" id="CHEBI:36241"/>
        <dbReference type="EC" id="4.2.1.118"/>
    </reaction>
</comment>
<dbReference type="InterPro" id="IPR043700">
    <property type="entry name" value="DSD"/>
</dbReference>
<protein>
    <recommendedName>
        <fullName evidence="2">3-dehydroshikimate dehydratase</fullName>
        <shortName evidence="2">DSD</shortName>
        <ecNumber evidence="2">4.2.1.118</ecNumber>
    </recommendedName>
</protein>
<dbReference type="InterPro" id="IPR004360">
    <property type="entry name" value="Glyas_Fos-R_dOase_dom"/>
</dbReference>
<dbReference type="PROSITE" id="PS51819">
    <property type="entry name" value="VOC"/>
    <property type="match status" value="1"/>
</dbReference>
<dbReference type="PANTHER" id="PTHR12110:SF21">
    <property type="entry name" value="XYLOSE ISOMERASE-LIKE TIM BARREL DOMAIN-CONTAINING PROTEIN"/>
    <property type="match status" value="1"/>
</dbReference>
<dbReference type="Pfam" id="PF01261">
    <property type="entry name" value="AP_endonuc_2"/>
    <property type="match status" value="1"/>
</dbReference>
<dbReference type="Proteomes" id="UP001060018">
    <property type="component" value="Chromosome"/>
</dbReference>
<feature type="binding site" evidence="2">
    <location>
        <position position="239"/>
    </location>
    <ligand>
        <name>a divalent metal cation</name>
        <dbReference type="ChEBI" id="CHEBI:60240"/>
        <note>catalytic</note>
    </ligand>
</feature>
<keyword evidence="2" id="KW-0479">Metal-binding</keyword>
<keyword evidence="1" id="KW-0119">Carbohydrate metabolism</keyword>
<dbReference type="GO" id="GO:0046565">
    <property type="term" value="F:3-dehydroshikimate dehydratase activity"/>
    <property type="evidence" value="ECO:0007669"/>
    <property type="project" value="UniProtKB-UniRule"/>
</dbReference>
<keyword evidence="2" id="KW-0456">Lyase</keyword>
<dbReference type="SUPFAM" id="SSF54593">
    <property type="entry name" value="Glyoxalase/Bleomycin resistance protein/Dihydroxybiphenyl dioxygenase"/>
    <property type="match status" value="1"/>
</dbReference>
<feature type="binding site" evidence="2">
    <location>
        <position position="191"/>
    </location>
    <ligand>
        <name>a divalent metal cation</name>
        <dbReference type="ChEBI" id="CHEBI:60240"/>
        <note>catalytic</note>
    </ligand>
</feature>
<feature type="binding site" evidence="2">
    <location>
        <position position="508"/>
    </location>
    <ligand>
        <name>Mg(2+)</name>
        <dbReference type="ChEBI" id="CHEBI:18420"/>
    </ligand>
</feature>
<accession>A0A5B8IKY6</accession>
<dbReference type="GO" id="GO:0046279">
    <property type="term" value="P:3,4-dihydroxybenzoate biosynthetic process"/>
    <property type="evidence" value="ECO:0007669"/>
    <property type="project" value="UniProtKB-UniRule"/>
</dbReference>
<sequence length="617" mass="68567">MRTSIATVCLSGTLEEKLLACAKAGFDGIEIFEQDLLVSPMSPEEVKAMAHRLGLTLDLFQPFRDFEGVTEEQLQANLHRAEAKFQLMQRLGMDLMLLCSNVGTATINDDGLFVDQIRQLSDLAARYDVRIAYEALAWGKYVDTYQHSWEIVKRVDRANVGLCIDSFHILSRGDDPSEIAAIPGEKIFFVQLADAPVLSMDILSWSRHYRLFPGQGGFALDQFLAELVRSGYDGIISLEIFNDVFRQSNVERTAIDGLRSLQWLQSTTAQLLSSTGEHYALDLKVLPGEQDATGFDFAEIRTEDPERVAGMLAQLGFSFSGQHRRKPVQLWSSGEAKIIINSQRSRGVEAAVSGFGVLVPDPVASGERGGALLATRVPRQQTNNEQDLPGFVAPDSTEVFFSSPANTRNWVLEFEDAGPAASAVPSGPILGIDHINIAQPWQCFDESVLFYSSVLNLKARPGTEVPSPMGLVRSQVLSTADSAVRLALNIVPQGLESIIERNHEYPEHVALRADDIIEVARNARARGMEFLQVPDNYYEDLAARFDLDAQLLDTLKELHLLYDRDEAGEFLHFYTKTLGNMFLEVVERRSGYDGYGAPNAPVRLASQFESNRWSRNL</sequence>
<dbReference type="Proteomes" id="UP000320717">
    <property type="component" value="Chromosome"/>
</dbReference>
<dbReference type="InterPro" id="IPR029068">
    <property type="entry name" value="Glyas_Bleomycin-R_OHBP_Dase"/>
</dbReference>
<evidence type="ECO:0000313" key="4">
    <source>
        <dbReference type="EMBL" id="QDY66364.1"/>
    </source>
</evidence>
<comment type="function">
    <text evidence="2">Catalyzes the conversion of 3-dehydroshikimate to protocatechuate (3,4-dihydroxybenzoate), a common intermediate of quinate and shikimate degradation pathways.</text>
</comment>
<dbReference type="EMBL" id="CP102487">
    <property type="protein sequence ID" value="UUX58464.1"/>
    <property type="molecule type" value="Genomic_DNA"/>
</dbReference>
<comment type="similarity">
    <text evidence="2">Belongs to the bacterial two-domain DSD family.</text>
</comment>
<keyword evidence="4" id="KW-0413">Isomerase</keyword>
<dbReference type="InterPro" id="IPR037523">
    <property type="entry name" value="VOC_core"/>
</dbReference>
<feature type="binding site" evidence="2">
    <location>
        <position position="165"/>
    </location>
    <ligand>
        <name>a divalent metal cation</name>
        <dbReference type="ChEBI" id="CHEBI:60240"/>
        <note>catalytic</note>
    </ligand>
</feature>
<dbReference type="HAMAP" id="MF_02238">
    <property type="entry name" value="DSD"/>
    <property type="match status" value="1"/>
</dbReference>
<dbReference type="EC" id="4.2.1.118" evidence="2"/>
<dbReference type="PANTHER" id="PTHR12110">
    <property type="entry name" value="HYDROXYPYRUVATE ISOMERASE"/>
    <property type="match status" value="1"/>
</dbReference>
<reference evidence="4 6" key="1">
    <citation type="submission" date="2019-07" db="EMBL/GenBank/DDBJ databases">
        <title>Complete Genome Sequence of drought tolerant Plant Growth-Promoting Rhizobacterium Glutamicibacter halophytocola DR408.</title>
        <authorList>
            <person name="Nishu S.D."/>
            <person name="Lee T.K."/>
        </authorList>
    </citation>
    <scope>NUCLEOTIDE SEQUENCE [LARGE SCALE GENOMIC DNA]</scope>
    <source>
        <strain evidence="4 6">DR408</strain>
    </source>
</reference>
<dbReference type="InterPro" id="IPR050312">
    <property type="entry name" value="IolE/XylAMocC-like"/>
</dbReference>
<feature type="binding site" evidence="2">
    <location>
        <position position="134"/>
    </location>
    <ligand>
        <name>a divalent metal cation</name>
        <dbReference type="ChEBI" id="CHEBI:60240"/>
        <note>catalytic</note>
    </ligand>
</feature>
<dbReference type="GO" id="GO:0016853">
    <property type="term" value="F:isomerase activity"/>
    <property type="evidence" value="ECO:0007669"/>
    <property type="project" value="UniProtKB-KW"/>
</dbReference>
<dbReference type="AlphaFoldDB" id="A0A5B8IKY6"/>
<feature type="binding site" evidence="2">
    <location>
        <position position="434"/>
    </location>
    <ligand>
        <name>Mg(2+)</name>
        <dbReference type="ChEBI" id="CHEBI:18420"/>
    </ligand>
</feature>
<comment type="pathway">
    <text evidence="2">Aromatic compound metabolism; 3,4-dihydroxybenzoate biosynthesis.</text>
</comment>
<dbReference type="OrthoDB" id="9780241at2"/>
<evidence type="ECO:0000313" key="5">
    <source>
        <dbReference type="EMBL" id="UUX58464.1"/>
    </source>
</evidence>
<dbReference type="InterPro" id="IPR036237">
    <property type="entry name" value="Xyl_isomerase-like_sf"/>
</dbReference>
<dbReference type="InterPro" id="IPR013022">
    <property type="entry name" value="Xyl_isomerase-like_TIM-brl"/>
</dbReference>